<dbReference type="Proteomes" id="UP000216113">
    <property type="component" value="Unassembled WGS sequence"/>
</dbReference>
<comment type="caution">
    <text evidence="2">The sequence shown here is derived from an EMBL/GenBank/DDBJ whole genome shotgun (WGS) entry which is preliminary data.</text>
</comment>
<gene>
    <name evidence="2" type="ORF">CJF43_04945</name>
</gene>
<reference evidence="2 3" key="1">
    <citation type="submission" date="2017-08" db="EMBL/GenBank/DDBJ databases">
        <title>Genomic and metabolic characterisation of spoilage-associated Pseudomonas species.</title>
        <authorList>
            <person name="Stanborough T."/>
            <person name="Fegan N."/>
            <person name="Powell S.M."/>
            <person name="Singh T."/>
            <person name="Tamplin M.L."/>
            <person name="Chandry P.S."/>
        </authorList>
    </citation>
    <scope>NUCLEOTIDE SEQUENCE [LARGE SCALE GENOMIC DNA]</scope>
    <source>
        <strain evidence="2 3">F1820</strain>
    </source>
</reference>
<sequence length="116" mass="13074">MSVLKEKVINMTTKTTNNSSTSAPAQQDSAKFIQPHSRDRQLGDNQLQINLQKTVQVDMFKLQLQVEDLPNNQRQRQPVANCPIPRGRSHRSAIRRLPACAQAQLTSIRQIALRCG</sequence>
<proteinExistence type="predicted"/>
<dbReference type="AlphaFoldDB" id="A0A266LZX3"/>
<protein>
    <submittedName>
        <fullName evidence="2">Uncharacterized protein</fullName>
    </submittedName>
</protein>
<evidence type="ECO:0000256" key="1">
    <source>
        <dbReference type="SAM" id="MobiDB-lite"/>
    </source>
</evidence>
<feature type="compositionally biased region" description="Low complexity" evidence="1">
    <location>
        <begin position="10"/>
        <end position="22"/>
    </location>
</feature>
<dbReference type="EMBL" id="NQKL01000003">
    <property type="protein sequence ID" value="OZY42937.1"/>
    <property type="molecule type" value="Genomic_DNA"/>
</dbReference>
<feature type="region of interest" description="Disordered" evidence="1">
    <location>
        <begin position="69"/>
        <end position="90"/>
    </location>
</feature>
<feature type="region of interest" description="Disordered" evidence="1">
    <location>
        <begin position="9"/>
        <end position="33"/>
    </location>
</feature>
<name>A0A266LZX3_PSEFR</name>
<evidence type="ECO:0000313" key="3">
    <source>
        <dbReference type="Proteomes" id="UP000216113"/>
    </source>
</evidence>
<organism evidence="2 3">
    <name type="scientific">Pseudomonas fragi</name>
    <dbReference type="NCBI Taxonomy" id="296"/>
    <lineage>
        <taxon>Bacteria</taxon>
        <taxon>Pseudomonadati</taxon>
        <taxon>Pseudomonadota</taxon>
        <taxon>Gammaproteobacteria</taxon>
        <taxon>Pseudomonadales</taxon>
        <taxon>Pseudomonadaceae</taxon>
        <taxon>Pseudomonas</taxon>
    </lineage>
</organism>
<accession>A0A266LZX3</accession>
<evidence type="ECO:0000313" key="2">
    <source>
        <dbReference type="EMBL" id="OZY42937.1"/>
    </source>
</evidence>